<evidence type="ECO:0000313" key="1">
    <source>
        <dbReference type="EMBL" id="WLI73682.1"/>
    </source>
</evidence>
<organism evidence="1 2">
    <name type="scientific">Halomonas alkalicola</name>
    <dbReference type="NCBI Taxonomy" id="1930622"/>
    <lineage>
        <taxon>Bacteria</taxon>
        <taxon>Pseudomonadati</taxon>
        <taxon>Pseudomonadota</taxon>
        <taxon>Gammaproteobacteria</taxon>
        <taxon>Oceanospirillales</taxon>
        <taxon>Halomonadaceae</taxon>
        <taxon>Halomonas</taxon>
    </lineage>
</organism>
<dbReference type="Pfam" id="PF14520">
    <property type="entry name" value="HHH_5"/>
    <property type="match status" value="1"/>
</dbReference>
<dbReference type="EMBL" id="CP131913">
    <property type="protein sequence ID" value="WLI73682.1"/>
    <property type="molecule type" value="Genomic_DNA"/>
</dbReference>
<keyword evidence="2" id="KW-1185">Reference proteome</keyword>
<accession>A0ABY9H5D0</accession>
<dbReference type="RefSeq" id="WP_305501497.1">
    <property type="nucleotide sequence ID" value="NZ_CP131913.1"/>
</dbReference>
<dbReference type="Gene3D" id="1.10.150.20">
    <property type="entry name" value="5' to 3' exonuclease, C-terminal subdomain"/>
    <property type="match status" value="1"/>
</dbReference>
<name>A0ABY9H5D0_9GAMM</name>
<sequence>MHDDLTRELAEREFRHAIALELREIARRARRALLIALASDTHGQEALAELGVADRALAELDALAAQHDFVALPMLADVRRGVDRLACQLYQDGACDGLDEDAHEAFLNRHARGLTALDGIGPVTARRLFAHGISDLDQLRVLGAEGLDEITGLNAATLARIRTSLAADADGK</sequence>
<dbReference type="InterPro" id="IPR010995">
    <property type="entry name" value="DNA_repair_Rad51/TF_NusA_a-hlx"/>
</dbReference>
<gene>
    <name evidence="1" type="ORF">B6N23_01710</name>
</gene>
<protein>
    <submittedName>
        <fullName evidence="1">Helix-hairpin-helix domain-containing protein</fullName>
    </submittedName>
</protein>
<reference evidence="1 2" key="1">
    <citation type="submission" date="2023-08" db="EMBL/GenBank/DDBJ databases">
        <title>Transcriptome Analysis of Halomonas alkalicola CICC 11012s to Identify the Genes Involved in Alkaline Tolerances.</title>
        <authorList>
            <person name="Zhai L."/>
        </authorList>
    </citation>
    <scope>NUCLEOTIDE SEQUENCE [LARGE SCALE GENOMIC DNA]</scope>
    <source>
        <strain evidence="1 2">CICC 11012s</strain>
    </source>
</reference>
<dbReference type="Proteomes" id="UP001235344">
    <property type="component" value="Chromosome"/>
</dbReference>
<dbReference type="SUPFAM" id="SSF47794">
    <property type="entry name" value="Rad51 N-terminal domain-like"/>
    <property type="match status" value="1"/>
</dbReference>
<evidence type="ECO:0000313" key="2">
    <source>
        <dbReference type="Proteomes" id="UP001235344"/>
    </source>
</evidence>
<proteinExistence type="predicted"/>